<organism evidence="1">
    <name type="scientific">Mycobacterium leprae</name>
    <dbReference type="NCBI Taxonomy" id="1769"/>
    <lineage>
        <taxon>Bacteria</taxon>
        <taxon>Bacillati</taxon>
        <taxon>Actinomycetota</taxon>
        <taxon>Actinomycetes</taxon>
        <taxon>Mycobacteriales</taxon>
        <taxon>Mycobacteriaceae</taxon>
        <taxon>Mycobacterium</taxon>
    </lineage>
</organism>
<keyword evidence="1" id="KW-0378">Hydrolase</keyword>
<reference evidence="1" key="1">
    <citation type="journal article" date="1993" name="Mol. Microbiol.">
        <title>Use of an ordered cosmid library to deduce the genomic organization of Mycobacterium leprae.</title>
        <authorList>
            <person name="Eiglmeier K."/>
            <person name="Honore N."/>
            <person name="Woods S.A."/>
            <person name="Caudron B."/>
            <person name="Cole S.T."/>
        </authorList>
    </citation>
    <scope>NUCLEOTIDE SEQUENCE</scope>
</reference>
<keyword evidence="1" id="KW-0031">Aminopeptidase</keyword>
<gene>
    <name evidence="1" type="primary">MLCB5.14c</name>
</gene>
<keyword evidence="1" id="KW-0645">Protease</keyword>
<accession>O05746</accession>
<sequence>MTSRVAVRRLDGDGYVHHTIYSIAADNMTSFLRNVQLPGMTSQDQQPAHNRIARCFRTDAKQQTKEYKCNSRPDRADTTGSYIFSFTTTDQHIVSQLGTLRLDAIN</sequence>
<dbReference type="AlphaFoldDB" id="O05746"/>
<dbReference type="EMBL" id="Z95151">
    <property type="protein sequence ID" value="CAB08422.1"/>
    <property type="molecule type" value="Genomic_DNA"/>
</dbReference>
<reference evidence="1" key="2">
    <citation type="submission" date="1997-05" db="EMBL/GenBank/DDBJ databases">
        <authorList>
            <person name="Badcock K."/>
            <person name="Churcher C.M."/>
        </authorList>
    </citation>
    <scope>NUCLEOTIDE SEQUENCE</scope>
</reference>
<protein>
    <submittedName>
        <fullName evidence="1">Uncharacterized protein</fullName>
    </submittedName>
</protein>
<name>O05746_MYCLR</name>
<reference evidence="1" key="3">
    <citation type="submission" date="1997-05" db="EMBL/GenBank/DDBJ databases">
        <authorList>
            <person name="Parkhill J."/>
            <person name="Barrell B.G."/>
            <person name="Rajandream M.A."/>
        </authorList>
    </citation>
    <scope>NUCLEOTIDE SEQUENCE</scope>
</reference>
<dbReference type="GO" id="GO:0004177">
    <property type="term" value="F:aminopeptidase activity"/>
    <property type="evidence" value="ECO:0007669"/>
    <property type="project" value="UniProtKB-KW"/>
</dbReference>
<evidence type="ECO:0000313" key="1">
    <source>
        <dbReference type="EMBL" id="CAB08422.1"/>
    </source>
</evidence>
<proteinExistence type="predicted"/>